<gene>
    <name evidence="2" type="primary">citF</name>
    <name evidence="2" type="ORF">KDU71_03590</name>
</gene>
<dbReference type="GO" id="GO:0008815">
    <property type="term" value="F:citrate (pro-3S)-lyase activity"/>
    <property type="evidence" value="ECO:0007669"/>
    <property type="project" value="UniProtKB-UniRule"/>
</dbReference>
<name>A0A941IVP5_9BACT</name>
<dbReference type="GO" id="GO:0006084">
    <property type="term" value="P:acetyl-CoA metabolic process"/>
    <property type="evidence" value="ECO:0007669"/>
    <property type="project" value="UniProtKB-UniRule"/>
</dbReference>
<dbReference type="GO" id="GO:0008814">
    <property type="term" value="F:citrate CoA-transferase activity"/>
    <property type="evidence" value="ECO:0007669"/>
    <property type="project" value="UniProtKB-UniRule"/>
</dbReference>
<comment type="caution">
    <text evidence="2">The sequence shown here is derived from an EMBL/GenBank/DDBJ whole genome shotgun (WGS) entry which is preliminary data.</text>
</comment>
<keyword evidence="1 2" id="KW-0456">Lyase</keyword>
<dbReference type="GO" id="GO:0009346">
    <property type="term" value="C:ATP-independent citrate lyase complex"/>
    <property type="evidence" value="ECO:0007669"/>
    <property type="project" value="UniProtKB-UniRule"/>
</dbReference>
<reference evidence="2" key="2">
    <citation type="submission" date="2021-04" db="EMBL/GenBank/DDBJ databases">
        <authorList>
            <person name="Zhang T."/>
            <person name="Zhang Y."/>
            <person name="Lu D."/>
            <person name="Zuo D."/>
            <person name="Du Z."/>
        </authorList>
    </citation>
    <scope>NUCLEOTIDE SEQUENCE</scope>
    <source>
        <strain evidence="2">JR1</strain>
    </source>
</reference>
<keyword evidence="1" id="KW-0963">Cytoplasm</keyword>
<dbReference type="RefSeq" id="WP_212188529.1">
    <property type="nucleotide sequence ID" value="NZ_JAGTAR010000003.1"/>
</dbReference>
<dbReference type="Proteomes" id="UP000679220">
    <property type="component" value="Unassembled WGS sequence"/>
</dbReference>
<organism evidence="2 3">
    <name type="scientific">Carboxylicivirga sediminis</name>
    <dbReference type="NCBI Taxonomy" id="2006564"/>
    <lineage>
        <taxon>Bacteria</taxon>
        <taxon>Pseudomonadati</taxon>
        <taxon>Bacteroidota</taxon>
        <taxon>Bacteroidia</taxon>
        <taxon>Marinilabiliales</taxon>
        <taxon>Marinilabiliaceae</taxon>
        <taxon>Carboxylicivirga</taxon>
    </lineage>
</organism>
<dbReference type="NCBIfam" id="TIGR01584">
    <property type="entry name" value="citF"/>
    <property type="match status" value="1"/>
</dbReference>
<dbReference type="EC" id="2.8.3.10" evidence="1"/>
<dbReference type="GO" id="GO:0005737">
    <property type="term" value="C:cytoplasm"/>
    <property type="evidence" value="ECO:0007669"/>
    <property type="project" value="UniProtKB-SubCell"/>
</dbReference>
<evidence type="ECO:0000313" key="2">
    <source>
        <dbReference type="EMBL" id="MBR8534630.1"/>
    </source>
</evidence>
<sequence length="517" mass="55486">MKNILQREIPEELEGIGKLEAFEGAFSKLKKGWMEEKTVPPPNKAKMPHSSKICDTLRDAILKTKPRDGMTVSFHHHLRGGDNLVYEAIKILADLGIKDITLAASSLTTAHDPILPYFKDGTITQVYASGIRGELGKAIAEGVLPKPFVIHSHGGRVRSVHTGKIKIDLAILAASAADEEGNATGAHGPSAFGSMGYAAIDSWYAKQVIVVTDNIVDYPCVPQSITQNYIDYVVKVDSIGDPSKIAGGTTRITKAPMDLQIARLAAQVIEHSGELKEGFSFQVGAGGASLAVAKYIRKIMKHRSIKGSFILGGVTSYGVDMLNEGLFRSIFDVQSFDAAVSSSLLENQYHIEIPAGLYANPFNCGCMTNKLDIVVLGALEIDTNFNVNVITGSEGYVRGASGGHSDTASGANLTVVVCPSFRGRIPIVKKKVHTIVTPGESIDVLVTERGICVNPQKSELKANLESAGIKVKDIEVLAEEVEGITGKAKPIETTERVVGIVEYRDGTVIDVIHQVKE</sequence>
<comment type="catalytic activity">
    <reaction evidence="1">
        <text>citrate + acetyl-CoA = (3S)-citryl-CoA + acetate</text>
        <dbReference type="Rhea" id="RHEA:19405"/>
        <dbReference type="ChEBI" id="CHEBI:16947"/>
        <dbReference type="ChEBI" id="CHEBI:30089"/>
        <dbReference type="ChEBI" id="CHEBI:57288"/>
        <dbReference type="ChEBI" id="CHEBI:57321"/>
        <dbReference type="EC" id="2.8.3.10"/>
    </reaction>
</comment>
<dbReference type="Pfam" id="PF04223">
    <property type="entry name" value="CitF"/>
    <property type="match status" value="1"/>
</dbReference>
<comment type="catalytic activity">
    <reaction evidence="1">
        <text>citrate = oxaloacetate + acetate</text>
        <dbReference type="Rhea" id="RHEA:10760"/>
        <dbReference type="ChEBI" id="CHEBI:16452"/>
        <dbReference type="ChEBI" id="CHEBI:16947"/>
        <dbReference type="ChEBI" id="CHEBI:30089"/>
        <dbReference type="EC" id="4.1.3.6"/>
    </reaction>
</comment>
<dbReference type="SUPFAM" id="SSF100950">
    <property type="entry name" value="NagB/RpiA/CoA transferase-like"/>
    <property type="match status" value="2"/>
</dbReference>
<dbReference type="PANTHER" id="PTHR40596:SF1">
    <property type="entry name" value="CITRATE LYASE ALPHA CHAIN"/>
    <property type="match status" value="1"/>
</dbReference>
<dbReference type="PIRSF" id="PIRSF009451">
    <property type="entry name" value="Citrt_lyas_alpha"/>
    <property type="match status" value="1"/>
</dbReference>
<evidence type="ECO:0000256" key="1">
    <source>
        <dbReference type="PIRNR" id="PIRNR009451"/>
    </source>
</evidence>
<dbReference type="EMBL" id="JAGTAR010000003">
    <property type="protein sequence ID" value="MBR8534630.1"/>
    <property type="molecule type" value="Genomic_DNA"/>
</dbReference>
<dbReference type="EC" id="4.1.3.6" evidence="1"/>
<dbReference type="AlphaFoldDB" id="A0A941IVP5"/>
<dbReference type="InterPro" id="IPR006472">
    <property type="entry name" value="Citrate_lyase_asu"/>
</dbReference>
<keyword evidence="3" id="KW-1185">Reference proteome</keyword>
<keyword evidence="1 2" id="KW-0808">Transferase</keyword>
<dbReference type="PANTHER" id="PTHR40596">
    <property type="entry name" value="CITRATE LYASE ALPHA CHAIN"/>
    <property type="match status" value="1"/>
</dbReference>
<dbReference type="InterPro" id="IPR037171">
    <property type="entry name" value="NagB/RpiA_transferase-like"/>
</dbReference>
<reference evidence="2" key="1">
    <citation type="journal article" date="2018" name="Int. J. Syst. Evol. Microbiol.">
        <title>Carboxylicivirga sediminis sp. nov., isolated from coastal sediment.</title>
        <authorList>
            <person name="Wang F.Q."/>
            <person name="Ren L.H."/>
            <person name="Zou R.J."/>
            <person name="Sun Y.Z."/>
            <person name="Liu X.J."/>
            <person name="Jiang F."/>
            <person name="Liu L.J."/>
        </authorList>
    </citation>
    <scope>NUCLEOTIDE SEQUENCE</scope>
    <source>
        <strain evidence="2">JR1</strain>
    </source>
</reference>
<accession>A0A941IVP5</accession>
<protein>
    <recommendedName>
        <fullName evidence="1">Citrate lyase alpha chain</fullName>
        <shortName evidence="1">Citrase alpha chain</shortName>
        <ecNumber evidence="1">2.8.3.10</ecNumber>
        <ecNumber evidence="1">4.1.3.6</ecNumber>
    </recommendedName>
    <alternativeName>
        <fullName evidence="1">Citrate (pro-3S)-lyase alpha chain</fullName>
    </alternativeName>
    <alternativeName>
        <fullName evidence="1">Citrate CoA-transferase subunit</fullName>
    </alternativeName>
</protein>
<comment type="subcellular location">
    <subcellularLocation>
        <location evidence="1">Cytoplasm</location>
    </subcellularLocation>
</comment>
<proteinExistence type="predicted"/>
<evidence type="ECO:0000313" key="3">
    <source>
        <dbReference type="Proteomes" id="UP000679220"/>
    </source>
</evidence>
<dbReference type="Gene3D" id="3.40.1080.10">
    <property type="entry name" value="Glutaconate Coenzyme A-transferase"/>
    <property type="match status" value="2"/>
</dbReference>